<protein>
    <submittedName>
        <fullName evidence="2">2-hydroxyacyl-CoA dehydratase</fullName>
    </submittedName>
</protein>
<dbReference type="Gene3D" id="3.40.50.11900">
    <property type="match status" value="1"/>
</dbReference>
<gene>
    <name evidence="2" type="ORF">HY912_06825</name>
</gene>
<name>A0A9D6V205_9BACT</name>
<dbReference type="EMBL" id="JACRDE010000190">
    <property type="protein sequence ID" value="MBI5249190.1"/>
    <property type="molecule type" value="Genomic_DNA"/>
</dbReference>
<comment type="caution">
    <text evidence="2">The sequence shown here is derived from an EMBL/GenBank/DDBJ whole genome shotgun (WGS) entry which is preliminary data.</text>
</comment>
<reference evidence="2" key="1">
    <citation type="submission" date="2020-07" db="EMBL/GenBank/DDBJ databases">
        <title>Huge and variable diversity of episymbiotic CPR bacteria and DPANN archaea in groundwater ecosystems.</title>
        <authorList>
            <person name="He C.Y."/>
            <person name="Keren R."/>
            <person name="Whittaker M."/>
            <person name="Farag I.F."/>
            <person name="Doudna J."/>
            <person name="Cate J.H.D."/>
            <person name="Banfield J.F."/>
        </authorList>
    </citation>
    <scope>NUCLEOTIDE SEQUENCE</scope>
    <source>
        <strain evidence="2">NC_groundwater_1664_Pr3_B-0.1um_52_9</strain>
    </source>
</reference>
<comment type="similarity">
    <text evidence="1">Belongs to the FldB/FldC dehydratase alpha/beta subunit family.</text>
</comment>
<dbReference type="Gene3D" id="3.40.50.11890">
    <property type="match status" value="1"/>
</dbReference>
<evidence type="ECO:0000256" key="1">
    <source>
        <dbReference type="ARBA" id="ARBA00005806"/>
    </source>
</evidence>
<dbReference type="Proteomes" id="UP000807825">
    <property type="component" value="Unassembled WGS sequence"/>
</dbReference>
<dbReference type="NCBIfam" id="NF040772">
    <property type="entry name" value="double_cubane"/>
    <property type="match status" value="1"/>
</dbReference>
<organism evidence="2 3">
    <name type="scientific">Desulfomonile tiedjei</name>
    <dbReference type="NCBI Taxonomy" id="2358"/>
    <lineage>
        <taxon>Bacteria</taxon>
        <taxon>Pseudomonadati</taxon>
        <taxon>Thermodesulfobacteriota</taxon>
        <taxon>Desulfomonilia</taxon>
        <taxon>Desulfomonilales</taxon>
        <taxon>Desulfomonilaceae</taxon>
        <taxon>Desulfomonile</taxon>
    </lineage>
</organism>
<dbReference type="PANTHER" id="PTHR30548:SF1">
    <property type="entry name" value="DEHYDRATASE SUBUNIT MJ0007-RELATED"/>
    <property type="match status" value="1"/>
</dbReference>
<evidence type="ECO:0000313" key="3">
    <source>
        <dbReference type="Proteomes" id="UP000807825"/>
    </source>
</evidence>
<dbReference type="PANTHER" id="PTHR30548">
    <property type="entry name" value="2-HYDROXYGLUTARYL-COA DEHYDRATASE, D-COMPONENT-RELATED"/>
    <property type="match status" value="1"/>
</dbReference>
<dbReference type="Pfam" id="PF06050">
    <property type="entry name" value="HGD-D"/>
    <property type="match status" value="1"/>
</dbReference>
<accession>A0A9D6V205</accession>
<dbReference type="Gene3D" id="1.20.1270.370">
    <property type="match status" value="1"/>
</dbReference>
<proteinExistence type="inferred from homology"/>
<sequence length="435" mass="48486">MGTQYEQMWKDLGLDLTAHDALLQVLGKGYQDIFLSQSDRPQGMDYFNFVMSEVHGLRVKELLDGKKEGHKVIGSFCVFVPEEIVRAADATMVGLCAGAEFATEEVEKVLPRNTCALIKSAFGFKLGKVCPYIESSDMIVGENTCDGKKKSYEVLDTMVPNLYVMDLPQTKSNEGRALLRAEYERYKKAVEELTGVTIDAARLRNGIEIVNNKRKAVHRLAELRKADPVPISGLDALLINQVFFYDDPIRFTDSVNKICDELEVRVSEGKGVNSKASPRILLSGCPMAVPNWKLPWVIEQSGAVIVGEESCVGERGTRNQTDGSGTTVDELMEAIVDRYFKIDCAVFTPNPDRLEHVKQMSSDYRADGVIHYGLQFCQPYQIESLPVEKALEGAGIATLRVDTDYSMEDVEQIKTRVEAFVERIRMSTCSACRCS</sequence>
<dbReference type="AlphaFoldDB" id="A0A9D6V205"/>
<evidence type="ECO:0000313" key="2">
    <source>
        <dbReference type="EMBL" id="MBI5249190.1"/>
    </source>
</evidence>
<dbReference type="InterPro" id="IPR047678">
    <property type="entry name" value="YjiM-like"/>
</dbReference>
<dbReference type="InterPro" id="IPR010327">
    <property type="entry name" value="FldB/FldC_alpha/beta"/>
</dbReference>